<evidence type="ECO:0000313" key="1">
    <source>
        <dbReference type="EMBL" id="MUP04538.1"/>
    </source>
</evidence>
<name>A0ABD6G9R6_AGRVI</name>
<dbReference type="AlphaFoldDB" id="A0ABD6G9R6"/>
<comment type="caution">
    <text evidence="1">The sequence shown here is derived from an EMBL/GenBank/DDBJ whole genome shotgun (WGS) entry which is preliminary data.</text>
</comment>
<dbReference type="Proteomes" id="UP000175993">
    <property type="component" value="Unassembled WGS sequence"/>
</dbReference>
<accession>A0ABD6G9R6</accession>
<protein>
    <submittedName>
        <fullName evidence="1">Uncharacterized protein</fullName>
    </submittedName>
</protein>
<organism evidence="1 2">
    <name type="scientific">Agrobacterium vitis</name>
    <name type="common">Rhizobium vitis</name>
    <dbReference type="NCBI Taxonomy" id="373"/>
    <lineage>
        <taxon>Bacteria</taxon>
        <taxon>Pseudomonadati</taxon>
        <taxon>Pseudomonadota</taxon>
        <taxon>Alphaproteobacteria</taxon>
        <taxon>Hyphomicrobiales</taxon>
        <taxon>Rhizobiaceae</taxon>
        <taxon>Rhizobium/Agrobacterium group</taxon>
        <taxon>Agrobacterium</taxon>
    </lineage>
</organism>
<evidence type="ECO:0000313" key="2">
    <source>
        <dbReference type="Proteomes" id="UP000175993"/>
    </source>
</evidence>
<dbReference type="EMBL" id="MBEV02000003">
    <property type="protein sequence ID" value="MUP04538.1"/>
    <property type="molecule type" value="Genomic_DNA"/>
</dbReference>
<gene>
    <name evidence="1" type="ORF">BBI04_006880</name>
</gene>
<proteinExistence type="predicted"/>
<reference evidence="1 2" key="1">
    <citation type="submission" date="2019-11" db="EMBL/GenBank/DDBJ databases">
        <title>Whole-genome sequencing of Allorhizobium vitis.</title>
        <authorList>
            <person name="Gan H.M."/>
            <person name="Savka M.A."/>
        </authorList>
    </citation>
    <scope>NUCLEOTIDE SEQUENCE [LARGE SCALE GENOMIC DNA]</scope>
    <source>
        <strain evidence="1 2">AB4</strain>
    </source>
</reference>
<dbReference type="RefSeq" id="WP_070150661.1">
    <property type="nucleotide sequence ID" value="NZ_CP118259.1"/>
</dbReference>
<sequence length="60" mass="6584">MGRRTIPFTEDSIARAIKAVKRAGVEIKTVRVNPDGAVVINGDNDQISEKQLEESARGYL</sequence>